<protein>
    <submittedName>
        <fullName evidence="1">Uncharacterized protein</fullName>
    </submittedName>
</protein>
<accession>A0A9W5LK25</accession>
<keyword evidence="2" id="KW-1185">Reference proteome</keyword>
<organism evidence="1 2">
    <name type="scientific">Bacillus inaquosorum KCTC 13429</name>
    <dbReference type="NCBI Taxonomy" id="1236548"/>
    <lineage>
        <taxon>Bacteria</taxon>
        <taxon>Bacillati</taxon>
        <taxon>Bacillota</taxon>
        <taxon>Bacilli</taxon>
        <taxon>Bacillales</taxon>
        <taxon>Bacillaceae</taxon>
        <taxon>Bacillus</taxon>
    </lineage>
</organism>
<gene>
    <name evidence="1" type="ORF">BSI_12500</name>
</gene>
<dbReference type="EMBL" id="AMXN01000002">
    <property type="protein sequence ID" value="ELS62171.1"/>
    <property type="molecule type" value="Genomic_DNA"/>
</dbReference>
<evidence type="ECO:0000313" key="1">
    <source>
        <dbReference type="EMBL" id="ELS62171.1"/>
    </source>
</evidence>
<comment type="caution">
    <text evidence="1">The sequence shown here is derived from an EMBL/GenBank/DDBJ whole genome shotgun (WGS) entry which is preliminary data.</text>
</comment>
<name>A0A9W5LK25_9BACI</name>
<proteinExistence type="predicted"/>
<dbReference type="Proteomes" id="UP000011182">
    <property type="component" value="Unassembled WGS sequence"/>
</dbReference>
<reference evidence="1 2" key="1">
    <citation type="journal article" date="2014" name="Syst. Appl. Microbiol.">
        <title>Genomic insights into the taxonomic status of the three subspecies of Bacillus subtilis.</title>
        <authorList>
            <person name="Yi H."/>
            <person name="Chun J."/>
            <person name="Cha C.J."/>
        </authorList>
    </citation>
    <scope>NUCLEOTIDE SEQUENCE [LARGE SCALE GENOMIC DNA]</scope>
    <source>
        <strain evidence="1 2">KCTC 13429</strain>
    </source>
</reference>
<sequence length="60" mass="6687">MYELDKGVTILNLNKARGFLYTLARILGDVQAARKGTLGKRIARRAAGKATNKLMRKIIK</sequence>
<evidence type="ECO:0000313" key="2">
    <source>
        <dbReference type="Proteomes" id="UP000011182"/>
    </source>
</evidence>
<dbReference type="AlphaFoldDB" id="A0A9W5LK25"/>